<name>A0A9N9E212_9GLOM</name>
<sequence length="118" mass="13323">MPSLGKFKIGIASTKHEDFTLFEPVKNNGRLDVATIRGRFDLGLHMLRNEDLHIVEDSRNSLAWLISESYTGKKRVFPSKQLADAFRKEDTTSVGSTGSVTYEFSRVIFCRLVKIEVG</sequence>
<dbReference type="EMBL" id="CAJVPL010005863">
    <property type="protein sequence ID" value="CAG8661074.1"/>
    <property type="molecule type" value="Genomic_DNA"/>
</dbReference>
<organism evidence="1 2">
    <name type="scientific">Ambispora gerdemannii</name>
    <dbReference type="NCBI Taxonomy" id="144530"/>
    <lineage>
        <taxon>Eukaryota</taxon>
        <taxon>Fungi</taxon>
        <taxon>Fungi incertae sedis</taxon>
        <taxon>Mucoromycota</taxon>
        <taxon>Glomeromycotina</taxon>
        <taxon>Glomeromycetes</taxon>
        <taxon>Archaeosporales</taxon>
        <taxon>Ambisporaceae</taxon>
        <taxon>Ambispora</taxon>
    </lineage>
</organism>
<proteinExistence type="predicted"/>
<dbReference type="AlphaFoldDB" id="A0A9N9E212"/>
<keyword evidence="2" id="KW-1185">Reference proteome</keyword>
<evidence type="ECO:0000313" key="2">
    <source>
        <dbReference type="Proteomes" id="UP000789831"/>
    </source>
</evidence>
<evidence type="ECO:0000313" key="1">
    <source>
        <dbReference type="EMBL" id="CAG8661074.1"/>
    </source>
</evidence>
<feature type="non-terminal residue" evidence="1">
    <location>
        <position position="118"/>
    </location>
</feature>
<gene>
    <name evidence="1" type="ORF">AGERDE_LOCUS11817</name>
</gene>
<comment type="caution">
    <text evidence="1">The sequence shown here is derived from an EMBL/GenBank/DDBJ whole genome shotgun (WGS) entry which is preliminary data.</text>
</comment>
<dbReference type="Proteomes" id="UP000789831">
    <property type="component" value="Unassembled WGS sequence"/>
</dbReference>
<protein>
    <submittedName>
        <fullName evidence="1">13413_t:CDS:1</fullName>
    </submittedName>
</protein>
<reference evidence="1" key="1">
    <citation type="submission" date="2021-06" db="EMBL/GenBank/DDBJ databases">
        <authorList>
            <person name="Kallberg Y."/>
            <person name="Tangrot J."/>
            <person name="Rosling A."/>
        </authorList>
    </citation>
    <scope>NUCLEOTIDE SEQUENCE</scope>
    <source>
        <strain evidence="1">MT106</strain>
    </source>
</reference>
<accession>A0A9N9E212</accession>